<name>A0ABW8XVT0_9FLAO</name>
<proteinExistence type="predicted"/>
<evidence type="ECO:0000256" key="1">
    <source>
        <dbReference type="SAM" id="SignalP"/>
    </source>
</evidence>
<dbReference type="SUPFAM" id="SSF50630">
    <property type="entry name" value="Acid proteases"/>
    <property type="match status" value="1"/>
</dbReference>
<dbReference type="Gene3D" id="2.40.70.10">
    <property type="entry name" value="Acid Proteases"/>
    <property type="match status" value="2"/>
</dbReference>
<dbReference type="Pfam" id="PF13650">
    <property type="entry name" value="Asp_protease_2"/>
    <property type="match status" value="2"/>
</dbReference>
<accession>A0ABW8XVT0</accession>
<evidence type="ECO:0000313" key="2">
    <source>
        <dbReference type="EMBL" id="MFL9832004.1"/>
    </source>
</evidence>
<reference evidence="2 3" key="1">
    <citation type="submission" date="2024-06" db="EMBL/GenBank/DDBJ databases">
        <authorList>
            <person name="Kaempfer P."/>
            <person name="Viver T."/>
        </authorList>
    </citation>
    <scope>NUCLEOTIDE SEQUENCE [LARGE SCALE GENOMIC DNA]</scope>
    <source>
        <strain evidence="2 3">ST-87</strain>
    </source>
</reference>
<keyword evidence="2" id="KW-0378">Hydrolase</keyword>
<dbReference type="Proteomes" id="UP001629260">
    <property type="component" value="Unassembled WGS sequence"/>
</dbReference>
<dbReference type="InterPro" id="IPR021109">
    <property type="entry name" value="Peptidase_aspartic_dom_sf"/>
</dbReference>
<dbReference type="GO" id="GO:0008233">
    <property type="term" value="F:peptidase activity"/>
    <property type="evidence" value="ECO:0007669"/>
    <property type="project" value="UniProtKB-KW"/>
</dbReference>
<dbReference type="GO" id="GO:0006508">
    <property type="term" value="P:proteolysis"/>
    <property type="evidence" value="ECO:0007669"/>
    <property type="project" value="UniProtKB-KW"/>
</dbReference>
<dbReference type="EMBL" id="JBELQA010000008">
    <property type="protein sequence ID" value="MFL9832004.1"/>
    <property type="molecule type" value="Genomic_DNA"/>
</dbReference>
<protein>
    <submittedName>
        <fullName evidence="2">Aspartyl protease family protein</fullName>
    </submittedName>
</protein>
<evidence type="ECO:0000313" key="3">
    <source>
        <dbReference type="Proteomes" id="UP001629260"/>
    </source>
</evidence>
<keyword evidence="3" id="KW-1185">Reference proteome</keyword>
<sequence>MKKIILFFLLFGFAISAFSQQDFQFKNTKSNKIRVPVKIINNLVFIPVKVNGVELLFLLDSGVEETILFGLEDTKELNLNRVEKINIRGLGSNEAVEGLKSGGNLLEIDKLQSENHMLYLVLDPLFNLSAFVGITVNGIIGSSAFKNHLVETDYRNKVVFFYKTDSKYHHKIEKKYSKIPIFIEKNKPYVNSSVWMDRDEVKAKLLIDSGNSDAVWLFDQLSYKIDVPQNNFYDYLGQGLSGTVEGRRARVVKFSIGDFQFDFPVVAFPDAASIKNISLQSNRLGSLGGAILKRFSVVFDYKNSWLYLKKNKSYKAPFYYNKSGIEIWYTSLQLVPQMVISMNNSIVISGEANKSANKYRLELKPVYEIGYVREQSGAFESGLKKGDLLVAIDGKPAYNFSLSEINSLLWSEEEIWIELSIQRDGKLMDFRFRLLNVL</sequence>
<feature type="signal peptide" evidence="1">
    <location>
        <begin position="1"/>
        <end position="19"/>
    </location>
</feature>
<feature type="chain" id="PRO_5045892164" evidence="1">
    <location>
        <begin position="20"/>
        <end position="438"/>
    </location>
</feature>
<keyword evidence="2" id="KW-0645">Protease</keyword>
<dbReference type="RefSeq" id="WP_408082451.1">
    <property type="nucleotide sequence ID" value="NZ_JBELQA010000008.1"/>
</dbReference>
<dbReference type="InterPro" id="IPR036034">
    <property type="entry name" value="PDZ_sf"/>
</dbReference>
<gene>
    <name evidence="2" type="ORF">ABS764_14225</name>
</gene>
<keyword evidence="1" id="KW-0732">Signal</keyword>
<comment type="caution">
    <text evidence="2">The sequence shown here is derived from an EMBL/GenBank/DDBJ whole genome shotgun (WGS) entry which is preliminary data.</text>
</comment>
<organism evidence="2 3">
    <name type="scientific">Flavobacterium plantiphilum</name>
    <dbReference type="NCBI Taxonomy" id="3163297"/>
    <lineage>
        <taxon>Bacteria</taxon>
        <taxon>Pseudomonadati</taxon>
        <taxon>Bacteroidota</taxon>
        <taxon>Flavobacteriia</taxon>
        <taxon>Flavobacteriales</taxon>
        <taxon>Flavobacteriaceae</taxon>
        <taxon>Flavobacterium</taxon>
    </lineage>
</organism>
<dbReference type="SUPFAM" id="SSF50156">
    <property type="entry name" value="PDZ domain-like"/>
    <property type="match status" value="1"/>
</dbReference>
<dbReference type="Gene3D" id="2.30.42.10">
    <property type="match status" value="1"/>
</dbReference>